<evidence type="ECO:0000313" key="1">
    <source>
        <dbReference type="EMBL" id="KAK5999443.1"/>
    </source>
</evidence>
<accession>A0ABR0T4N9</accession>
<dbReference type="PANTHER" id="PTHR38111:SF2">
    <property type="entry name" value="FINGER DOMAIN PROTEIN, PUTATIVE (AFU_ORTHOLOGUE AFUA_1G01560)-RELATED"/>
    <property type="match status" value="1"/>
</dbReference>
<reference evidence="1 2" key="1">
    <citation type="submission" date="2023-11" db="EMBL/GenBank/DDBJ databases">
        <title>Draft genome sequence and annotation of the polyextremotolerant black yeast-like fungus Aureobasidium pullulans NRRL 62042.</title>
        <authorList>
            <person name="Dielentheis-Frenken M.R.E."/>
            <person name="Wibberg D."/>
            <person name="Blank L.M."/>
            <person name="Tiso T."/>
        </authorList>
    </citation>
    <scope>NUCLEOTIDE SEQUENCE [LARGE SCALE GENOMIC DNA]</scope>
    <source>
        <strain evidence="1 2">NRRL 62042</strain>
    </source>
</reference>
<keyword evidence="2" id="KW-1185">Reference proteome</keyword>
<dbReference type="EMBL" id="JASGXD010000024">
    <property type="protein sequence ID" value="KAK5999443.1"/>
    <property type="molecule type" value="Genomic_DNA"/>
</dbReference>
<proteinExistence type="predicted"/>
<evidence type="ECO:0008006" key="3">
    <source>
        <dbReference type="Google" id="ProtNLM"/>
    </source>
</evidence>
<dbReference type="Proteomes" id="UP001341245">
    <property type="component" value="Unassembled WGS sequence"/>
</dbReference>
<protein>
    <recommendedName>
        <fullName evidence="3">C6 transcription factor</fullName>
    </recommendedName>
</protein>
<comment type="caution">
    <text evidence="1">The sequence shown here is derived from an EMBL/GenBank/DDBJ whole genome shotgun (WGS) entry which is preliminary data.</text>
</comment>
<dbReference type="PANTHER" id="PTHR38111">
    <property type="entry name" value="ZN(2)-C6 FUNGAL-TYPE DOMAIN-CONTAINING PROTEIN-RELATED"/>
    <property type="match status" value="1"/>
</dbReference>
<sequence>MGIQLSSQHTERRRDMVCLKIPRKPKIDHSNQILVLFLTKFVAENDFTGNPSTWFVDIQTHFATDKAVHHAIKALSALYACQKDSSTHAQDRRLALEFYQTAVLSVKQAVNAKNAKIEQPLLSSTFLLGLFELMYDPTGQGWIKHTMYGTSKILQHLGPEVFQSGLGLSFFNQMKMFEVSRSLIFSESSFLVEKSWLGLTHTFNMQDSNTHPIEELLNLMVRCSDHCARALTYLESLDKYTISDSNIRHLRKFALEGFKLRFALSTLESHLSSLPPHLLHDNRITIAKIYFSATSIFLSGVYDYRSLWLQTIEATPTLSQALIECHVTIILNMTEFAMQQTNLSKLLFLYPLRVACARVWREEQKDRLRGLFEVIRRSFAVVDVFRSEVEELWRTPLAERYT</sequence>
<name>A0ABR0T4N9_AURPU</name>
<dbReference type="InterPro" id="IPR053178">
    <property type="entry name" value="Osmoadaptation_assoc"/>
</dbReference>
<gene>
    <name evidence="1" type="ORF">QM012_005444</name>
</gene>
<organism evidence="1 2">
    <name type="scientific">Aureobasidium pullulans</name>
    <name type="common">Black yeast</name>
    <name type="synonym">Pullularia pullulans</name>
    <dbReference type="NCBI Taxonomy" id="5580"/>
    <lineage>
        <taxon>Eukaryota</taxon>
        <taxon>Fungi</taxon>
        <taxon>Dikarya</taxon>
        <taxon>Ascomycota</taxon>
        <taxon>Pezizomycotina</taxon>
        <taxon>Dothideomycetes</taxon>
        <taxon>Dothideomycetidae</taxon>
        <taxon>Dothideales</taxon>
        <taxon>Saccotheciaceae</taxon>
        <taxon>Aureobasidium</taxon>
    </lineage>
</organism>
<evidence type="ECO:0000313" key="2">
    <source>
        <dbReference type="Proteomes" id="UP001341245"/>
    </source>
</evidence>